<evidence type="ECO:0000313" key="7">
    <source>
        <dbReference type="EMBL" id="CDK26554.1"/>
    </source>
</evidence>
<dbReference type="Pfam" id="PF01679">
    <property type="entry name" value="Pmp3"/>
    <property type="match status" value="1"/>
</dbReference>
<dbReference type="AlphaFoldDB" id="W6MJ75"/>
<dbReference type="HOGENOM" id="CLU_1635665_0_0_1"/>
<dbReference type="GO" id="GO:0016020">
    <property type="term" value="C:membrane"/>
    <property type="evidence" value="ECO:0007669"/>
    <property type="project" value="UniProtKB-SubCell"/>
</dbReference>
<evidence type="ECO:0000256" key="5">
    <source>
        <dbReference type="ARBA" id="ARBA00023136"/>
    </source>
</evidence>
<evidence type="ECO:0000256" key="2">
    <source>
        <dbReference type="ARBA" id="ARBA00009530"/>
    </source>
</evidence>
<evidence type="ECO:0000256" key="6">
    <source>
        <dbReference type="SAM" id="Phobius"/>
    </source>
</evidence>
<proteinExistence type="inferred from homology"/>
<evidence type="ECO:0000256" key="3">
    <source>
        <dbReference type="ARBA" id="ARBA00022692"/>
    </source>
</evidence>
<evidence type="ECO:0000313" key="8">
    <source>
        <dbReference type="Proteomes" id="UP000019384"/>
    </source>
</evidence>
<dbReference type="RefSeq" id="XP_022458556.1">
    <property type="nucleotide sequence ID" value="XM_022602786.1"/>
</dbReference>
<evidence type="ECO:0000256" key="4">
    <source>
        <dbReference type="ARBA" id="ARBA00022989"/>
    </source>
</evidence>
<keyword evidence="8" id="KW-1185">Reference proteome</keyword>
<reference evidence="7" key="1">
    <citation type="submission" date="2013-12" db="EMBL/GenBank/DDBJ databases">
        <authorList>
            <person name="Genoscope - CEA"/>
        </authorList>
    </citation>
    <scope>NUCLEOTIDE SEQUENCE</scope>
    <source>
        <strain evidence="7">CBS 1993</strain>
    </source>
</reference>
<protein>
    <recommendedName>
        <fullName evidence="9">Stress response RCI peptide</fullName>
    </recommendedName>
</protein>
<feature type="transmembrane region" description="Helical" evidence="6">
    <location>
        <begin position="47"/>
        <end position="70"/>
    </location>
</feature>
<reference evidence="7" key="2">
    <citation type="submission" date="2014-02" db="EMBL/GenBank/DDBJ databases">
        <title>Complete DNA sequence of /Kuraishia capsulata/ illustrates novel genomic features among budding yeasts (/Saccharomycotina/).</title>
        <authorList>
            <person name="Morales L."/>
            <person name="Noel B."/>
            <person name="Porcel B."/>
            <person name="Marcet-Houben M."/>
            <person name="Hullo M-F."/>
            <person name="Sacerdot C."/>
            <person name="Tekaia F."/>
            <person name="Leh-Louis V."/>
            <person name="Despons L."/>
            <person name="Khanna V."/>
            <person name="Aury J-M."/>
            <person name="Barbe V."/>
            <person name="Couloux A."/>
            <person name="Labadie K."/>
            <person name="Pelletier E."/>
            <person name="Souciet J-L."/>
            <person name="Boekhout T."/>
            <person name="Gabaldon T."/>
            <person name="Wincker P."/>
            <person name="Dujon B."/>
        </authorList>
    </citation>
    <scope>NUCLEOTIDE SEQUENCE</scope>
    <source>
        <strain evidence="7">CBS 1993</strain>
    </source>
</reference>
<keyword evidence="3 6" id="KW-0812">Transmembrane</keyword>
<comment type="similarity">
    <text evidence="2">Belongs to the UPF0057 (PMP3) family.</text>
</comment>
<feature type="transmembrane region" description="Helical" evidence="6">
    <location>
        <begin position="22"/>
        <end position="38"/>
    </location>
</feature>
<dbReference type="OrthoDB" id="3989242at2759"/>
<accession>W6MJ75</accession>
<evidence type="ECO:0000256" key="1">
    <source>
        <dbReference type="ARBA" id="ARBA00004370"/>
    </source>
</evidence>
<sequence>MTHSHHPDTFEICGVTMGSTDVLLYVIAFFVPPFPVLVRKGFWTSEFLLCLILSLIFHLPGIAYSCYIVFDTSVLTGSPQGIASRFRHINQGYQNLDAENGNQVPESLEYTNYETRIVSPSPHVVSPLFPEIEEQVDAEPPSYESSTLAAARHFGDNKVQSP</sequence>
<organism evidence="7 8">
    <name type="scientific">Kuraishia capsulata CBS 1993</name>
    <dbReference type="NCBI Taxonomy" id="1382522"/>
    <lineage>
        <taxon>Eukaryota</taxon>
        <taxon>Fungi</taxon>
        <taxon>Dikarya</taxon>
        <taxon>Ascomycota</taxon>
        <taxon>Saccharomycotina</taxon>
        <taxon>Pichiomycetes</taxon>
        <taxon>Pichiales</taxon>
        <taxon>Pichiaceae</taxon>
        <taxon>Kuraishia</taxon>
    </lineage>
</organism>
<dbReference type="InterPro" id="IPR000612">
    <property type="entry name" value="PMP3"/>
</dbReference>
<dbReference type="Proteomes" id="UP000019384">
    <property type="component" value="Unassembled WGS sequence"/>
</dbReference>
<dbReference type="GeneID" id="34519944"/>
<keyword evidence="4 6" id="KW-1133">Transmembrane helix</keyword>
<keyword evidence="5 6" id="KW-0472">Membrane</keyword>
<dbReference type="EMBL" id="HG793127">
    <property type="protein sequence ID" value="CDK26554.1"/>
    <property type="molecule type" value="Genomic_DNA"/>
</dbReference>
<comment type="subcellular location">
    <subcellularLocation>
        <location evidence="1">Membrane</location>
    </subcellularLocation>
</comment>
<name>W6MJ75_9ASCO</name>
<evidence type="ECO:0008006" key="9">
    <source>
        <dbReference type="Google" id="ProtNLM"/>
    </source>
</evidence>
<gene>
    <name evidence="7" type="ORF">KUCA_T00002526001</name>
</gene>